<sequence>MSHAVPLHIRPSSIVLPSKKQPLLDRRWVIQQKKVMDMALLTLKTPLQSRPSPEAMASGRDVVLPYAVAVC</sequence>
<comment type="caution">
    <text evidence="1">The sequence shown here is derived from an EMBL/GenBank/DDBJ whole genome shotgun (WGS) entry which is preliminary data.</text>
</comment>
<evidence type="ECO:0000313" key="1">
    <source>
        <dbReference type="EMBL" id="KAK0578040.1"/>
    </source>
</evidence>
<name>A0AA39RTZ2_ACESA</name>
<accession>A0AA39RTZ2</accession>
<protein>
    <submittedName>
        <fullName evidence="1">Uncharacterized protein</fullName>
    </submittedName>
</protein>
<gene>
    <name evidence="1" type="ORF">LWI29_004105</name>
</gene>
<reference evidence="1" key="1">
    <citation type="journal article" date="2022" name="Plant J.">
        <title>Strategies of tolerance reflected in two North American maple genomes.</title>
        <authorList>
            <person name="McEvoy S.L."/>
            <person name="Sezen U.U."/>
            <person name="Trouern-Trend A."/>
            <person name="McMahon S.M."/>
            <person name="Schaberg P.G."/>
            <person name="Yang J."/>
            <person name="Wegrzyn J.L."/>
            <person name="Swenson N.G."/>
        </authorList>
    </citation>
    <scope>NUCLEOTIDE SEQUENCE</scope>
    <source>
        <strain evidence="1">NS2018</strain>
    </source>
</reference>
<dbReference type="AlphaFoldDB" id="A0AA39RTZ2"/>
<dbReference type="EMBL" id="JAUESC010000385">
    <property type="protein sequence ID" value="KAK0578040.1"/>
    <property type="molecule type" value="Genomic_DNA"/>
</dbReference>
<evidence type="ECO:0000313" key="2">
    <source>
        <dbReference type="Proteomes" id="UP001168877"/>
    </source>
</evidence>
<reference evidence="1" key="2">
    <citation type="submission" date="2023-06" db="EMBL/GenBank/DDBJ databases">
        <authorList>
            <person name="Swenson N.G."/>
            <person name="Wegrzyn J.L."/>
            <person name="Mcevoy S.L."/>
        </authorList>
    </citation>
    <scope>NUCLEOTIDE SEQUENCE</scope>
    <source>
        <strain evidence="1">NS2018</strain>
        <tissue evidence="1">Leaf</tissue>
    </source>
</reference>
<proteinExistence type="predicted"/>
<keyword evidence="2" id="KW-1185">Reference proteome</keyword>
<dbReference type="Proteomes" id="UP001168877">
    <property type="component" value="Unassembled WGS sequence"/>
</dbReference>
<organism evidence="1 2">
    <name type="scientific">Acer saccharum</name>
    <name type="common">Sugar maple</name>
    <dbReference type="NCBI Taxonomy" id="4024"/>
    <lineage>
        <taxon>Eukaryota</taxon>
        <taxon>Viridiplantae</taxon>
        <taxon>Streptophyta</taxon>
        <taxon>Embryophyta</taxon>
        <taxon>Tracheophyta</taxon>
        <taxon>Spermatophyta</taxon>
        <taxon>Magnoliopsida</taxon>
        <taxon>eudicotyledons</taxon>
        <taxon>Gunneridae</taxon>
        <taxon>Pentapetalae</taxon>
        <taxon>rosids</taxon>
        <taxon>malvids</taxon>
        <taxon>Sapindales</taxon>
        <taxon>Sapindaceae</taxon>
        <taxon>Hippocastanoideae</taxon>
        <taxon>Acereae</taxon>
        <taxon>Acer</taxon>
    </lineage>
</organism>